<dbReference type="OrthoDB" id="9801223at2"/>
<protein>
    <submittedName>
        <fullName evidence="2">MOSC domain-containing protein YiiM</fullName>
    </submittedName>
</protein>
<gene>
    <name evidence="2" type="ORF">SAMN05421505_12223</name>
</gene>
<dbReference type="Proteomes" id="UP000198923">
    <property type="component" value="Unassembled WGS sequence"/>
</dbReference>
<keyword evidence="3" id="KW-1185">Reference proteome</keyword>
<accession>A0A1G8F2I0</accession>
<dbReference type="SUPFAM" id="SSF50800">
    <property type="entry name" value="PK beta-barrel domain-like"/>
    <property type="match status" value="1"/>
</dbReference>
<proteinExistence type="predicted"/>
<dbReference type="AlphaFoldDB" id="A0A1G8F2I0"/>
<dbReference type="GO" id="GO:0030170">
    <property type="term" value="F:pyridoxal phosphate binding"/>
    <property type="evidence" value="ECO:0007669"/>
    <property type="project" value="InterPro"/>
</dbReference>
<dbReference type="InterPro" id="IPR005302">
    <property type="entry name" value="MoCF_Sase_C"/>
</dbReference>
<dbReference type="PROSITE" id="PS51340">
    <property type="entry name" value="MOSC"/>
    <property type="match status" value="1"/>
</dbReference>
<dbReference type="EMBL" id="FNCN01000022">
    <property type="protein sequence ID" value="SDH76322.1"/>
    <property type="molecule type" value="Genomic_DNA"/>
</dbReference>
<dbReference type="GO" id="GO:0030151">
    <property type="term" value="F:molybdenum ion binding"/>
    <property type="evidence" value="ECO:0007669"/>
    <property type="project" value="InterPro"/>
</dbReference>
<reference evidence="2 3" key="1">
    <citation type="submission" date="2016-10" db="EMBL/GenBank/DDBJ databases">
        <authorList>
            <person name="de Groot N.N."/>
        </authorList>
    </citation>
    <scope>NUCLEOTIDE SEQUENCE [LARGE SCALE GENOMIC DNA]</scope>
    <source>
        <strain evidence="2 3">CPCC 201354</strain>
    </source>
</reference>
<dbReference type="PANTHER" id="PTHR30212:SF2">
    <property type="entry name" value="PROTEIN YIIM"/>
    <property type="match status" value="1"/>
</dbReference>
<dbReference type="GO" id="GO:0003824">
    <property type="term" value="F:catalytic activity"/>
    <property type="evidence" value="ECO:0007669"/>
    <property type="project" value="InterPro"/>
</dbReference>
<evidence type="ECO:0000259" key="1">
    <source>
        <dbReference type="PROSITE" id="PS51340"/>
    </source>
</evidence>
<dbReference type="Gene3D" id="2.40.33.20">
    <property type="entry name" value="PK beta-barrel domain-like"/>
    <property type="match status" value="1"/>
</dbReference>
<dbReference type="STRING" id="504805.SAMN05421505_12223"/>
<organism evidence="2 3">
    <name type="scientific">Sinosporangium album</name>
    <dbReference type="NCBI Taxonomy" id="504805"/>
    <lineage>
        <taxon>Bacteria</taxon>
        <taxon>Bacillati</taxon>
        <taxon>Actinomycetota</taxon>
        <taxon>Actinomycetes</taxon>
        <taxon>Streptosporangiales</taxon>
        <taxon>Streptosporangiaceae</taxon>
        <taxon>Sinosporangium</taxon>
    </lineage>
</organism>
<dbReference type="InterPro" id="IPR052353">
    <property type="entry name" value="Benzoxazolinone_Detox_Enz"/>
</dbReference>
<dbReference type="Pfam" id="PF03473">
    <property type="entry name" value="MOSC"/>
    <property type="match status" value="1"/>
</dbReference>
<dbReference type="RefSeq" id="WP_093172589.1">
    <property type="nucleotide sequence ID" value="NZ_FNCN01000022.1"/>
</dbReference>
<name>A0A1G8F2I0_9ACTN</name>
<feature type="domain" description="MOSC" evidence="1">
    <location>
        <begin position="24"/>
        <end position="156"/>
    </location>
</feature>
<sequence>MIVESVNLAKAAEAPWGHSAMPKLPATGSIPVVDTGLEGDEHVYADHRGPYYQCTAYPAESLAIWRDRLGRDLSPGTFGENFTLRGVDVRTMILGQFWRLGEVRFEVMGPALPGPAVTALVGEEDWIDAALPAVYLRPIVWEGGGRVGAGDSVEILWTPVEQVTVAEAWEALLGDAGILQRILDVPGRSPVWDLLVKA</sequence>
<evidence type="ECO:0000313" key="2">
    <source>
        <dbReference type="EMBL" id="SDH76322.1"/>
    </source>
</evidence>
<dbReference type="PANTHER" id="PTHR30212">
    <property type="entry name" value="PROTEIN YIIM"/>
    <property type="match status" value="1"/>
</dbReference>
<dbReference type="InterPro" id="IPR011037">
    <property type="entry name" value="Pyrv_Knase-like_insert_dom_sf"/>
</dbReference>
<evidence type="ECO:0000313" key="3">
    <source>
        <dbReference type="Proteomes" id="UP000198923"/>
    </source>
</evidence>